<protein>
    <submittedName>
        <fullName evidence="3">Cache domain-containing protein</fullName>
    </submittedName>
</protein>
<dbReference type="RefSeq" id="WP_190261209.1">
    <property type="nucleotide sequence ID" value="NZ_CP053923.1"/>
</dbReference>
<accession>A0A7H1N4V0</accession>
<organism evidence="3 4">
    <name type="scientific">Defluviicoccus vanus</name>
    <dbReference type="NCBI Taxonomy" id="111831"/>
    <lineage>
        <taxon>Bacteria</taxon>
        <taxon>Pseudomonadati</taxon>
        <taxon>Pseudomonadota</taxon>
        <taxon>Alphaproteobacteria</taxon>
        <taxon>Rhodospirillales</taxon>
        <taxon>Rhodospirillaceae</taxon>
        <taxon>Defluviicoccus</taxon>
    </lineage>
</organism>
<feature type="chain" id="PRO_5028907933" evidence="1">
    <location>
        <begin position="22"/>
        <end position="151"/>
    </location>
</feature>
<dbReference type="EMBL" id="CP053923">
    <property type="protein sequence ID" value="QNT70736.1"/>
    <property type="molecule type" value="Genomic_DNA"/>
</dbReference>
<dbReference type="Pfam" id="PF08269">
    <property type="entry name" value="dCache_2"/>
    <property type="match status" value="1"/>
</dbReference>
<dbReference type="Proteomes" id="UP000516369">
    <property type="component" value="Chromosome"/>
</dbReference>
<keyword evidence="4" id="KW-1185">Reference proteome</keyword>
<gene>
    <name evidence="3" type="ORF">HQ394_17155</name>
</gene>
<evidence type="ECO:0000313" key="3">
    <source>
        <dbReference type="EMBL" id="QNT70736.1"/>
    </source>
</evidence>
<evidence type="ECO:0000256" key="1">
    <source>
        <dbReference type="SAM" id="SignalP"/>
    </source>
</evidence>
<keyword evidence="1" id="KW-0732">Signal</keyword>
<proteinExistence type="predicted"/>
<name>A0A7H1N4V0_9PROT</name>
<evidence type="ECO:0000259" key="2">
    <source>
        <dbReference type="Pfam" id="PF08269"/>
    </source>
</evidence>
<feature type="domain" description="Double Cache" evidence="2">
    <location>
        <begin position="58"/>
        <end position="140"/>
    </location>
</feature>
<dbReference type="InterPro" id="IPR004010">
    <property type="entry name" value="Double_Cache_2"/>
</dbReference>
<dbReference type="KEGG" id="dvn:HQ394_17155"/>
<sequence length="151" mass="16511">MFVRVLTFAVCLMLTVGSARAAEEYGTPAEAKAMLERVVTAIKANKAKALEEITKGEDGFKEKDLYAYCGGPDGNFTAHPKLVGKSLKDLMDKGTPPKPVGADVYKTAQEGKISEVSYMWPRPNDPEQKPVEKVLYVTKVSDQVCGVGYYK</sequence>
<dbReference type="AlphaFoldDB" id="A0A7H1N4V0"/>
<feature type="signal peptide" evidence="1">
    <location>
        <begin position="1"/>
        <end position="21"/>
    </location>
</feature>
<evidence type="ECO:0000313" key="4">
    <source>
        <dbReference type="Proteomes" id="UP000516369"/>
    </source>
</evidence>
<dbReference type="Gene3D" id="3.30.450.20">
    <property type="entry name" value="PAS domain"/>
    <property type="match status" value="1"/>
</dbReference>
<reference evidence="3 4" key="1">
    <citation type="submission" date="2020-05" db="EMBL/GenBank/DDBJ databases">
        <title>Complete closed genome sequence of Defluviicoccus vanus.</title>
        <authorList>
            <person name="Bessarab I."/>
            <person name="Arumugam K."/>
            <person name="Maszenan A.M."/>
            <person name="Seviour R.J."/>
            <person name="Williams R.B."/>
        </authorList>
    </citation>
    <scope>NUCLEOTIDE SEQUENCE [LARGE SCALE GENOMIC DNA]</scope>
    <source>
        <strain evidence="3 4">Ben 114</strain>
    </source>
</reference>